<feature type="non-terminal residue" evidence="1">
    <location>
        <position position="1"/>
    </location>
</feature>
<sequence length="78" mass="9113">IRPKWNASIAIKWGILLETAELKGTKTAEKEMLGTMKTKLETMVEDMHIKMIQKLWLPLMKRILTGLDMLKKMLRTML</sequence>
<proteinExistence type="predicted"/>
<dbReference type="AlphaFoldDB" id="A0A699VMW3"/>
<dbReference type="EMBL" id="BKCJ011461869">
    <property type="protein sequence ID" value="GFD35683.1"/>
    <property type="molecule type" value="Genomic_DNA"/>
</dbReference>
<comment type="caution">
    <text evidence="1">The sequence shown here is derived from an EMBL/GenBank/DDBJ whole genome shotgun (WGS) entry which is preliminary data.</text>
</comment>
<protein>
    <submittedName>
        <fullName evidence="1">Uncharacterized protein</fullName>
    </submittedName>
</protein>
<gene>
    <name evidence="1" type="ORF">Tci_907652</name>
</gene>
<evidence type="ECO:0000313" key="1">
    <source>
        <dbReference type="EMBL" id="GFD35683.1"/>
    </source>
</evidence>
<organism evidence="1">
    <name type="scientific">Tanacetum cinerariifolium</name>
    <name type="common">Dalmatian daisy</name>
    <name type="synonym">Chrysanthemum cinerariifolium</name>
    <dbReference type="NCBI Taxonomy" id="118510"/>
    <lineage>
        <taxon>Eukaryota</taxon>
        <taxon>Viridiplantae</taxon>
        <taxon>Streptophyta</taxon>
        <taxon>Embryophyta</taxon>
        <taxon>Tracheophyta</taxon>
        <taxon>Spermatophyta</taxon>
        <taxon>Magnoliopsida</taxon>
        <taxon>eudicotyledons</taxon>
        <taxon>Gunneridae</taxon>
        <taxon>Pentapetalae</taxon>
        <taxon>asterids</taxon>
        <taxon>campanulids</taxon>
        <taxon>Asterales</taxon>
        <taxon>Asteraceae</taxon>
        <taxon>Asteroideae</taxon>
        <taxon>Anthemideae</taxon>
        <taxon>Anthemidinae</taxon>
        <taxon>Tanacetum</taxon>
    </lineage>
</organism>
<name>A0A699VMW3_TANCI</name>
<reference evidence="1" key="1">
    <citation type="journal article" date="2019" name="Sci. Rep.">
        <title>Draft genome of Tanacetum cinerariifolium, the natural source of mosquito coil.</title>
        <authorList>
            <person name="Yamashiro T."/>
            <person name="Shiraishi A."/>
            <person name="Satake H."/>
            <person name="Nakayama K."/>
        </authorList>
    </citation>
    <scope>NUCLEOTIDE SEQUENCE</scope>
</reference>
<accession>A0A699VMW3</accession>